<accession>A0A1Y3PCX5</accession>
<dbReference type="EMBL" id="LZRT01000110">
    <property type="protein sequence ID" value="OUM85173.1"/>
    <property type="molecule type" value="Genomic_DNA"/>
</dbReference>
<name>A0A1Y3PCX5_9BACI</name>
<reference evidence="3" key="1">
    <citation type="submission" date="2016-06" db="EMBL/GenBank/DDBJ databases">
        <authorList>
            <person name="Nascimento L."/>
            <person name="Pereira R.V."/>
            <person name="Martins L.F."/>
            <person name="Quaggio R.B."/>
            <person name="Silva A.M."/>
            <person name="Setubal J.C."/>
        </authorList>
    </citation>
    <scope>NUCLEOTIDE SEQUENCE [LARGE SCALE GENOMIC DNA]</scope>
</reference>
<dbReference type="InterPro" id="IPR019267">
    <property type="entry name" value="CRISPR-assoc_Cas6_C"/>
</dbReference>
<dbReference type="Gene3D" id="3.30.70.1900">
    <property type="match status" value="1"/>
</dbReference>
<dbReference type="AlphaFoldDB" id="A0A1Y3PCX5"/>
<feature type="domain" description="CRISPR-associated protein Cas6 C-terminal" evidence="1">
    <location>
        <begin position="179"/>
        <end position="297"/>
    </location>
</feature>
<organism evidence="2 3">
    <name type="scientific">Bacillus thermozeamaize</name>
    <dbReference type="NCBI Taxonomy" id="230954"/>
    <lineage>
        <taxon>Bacteria</taxon>
        <taxon>Bacillati</taxon>
        <taxon>Bacillota</taxon>
        <taxon>Bacilli</taxon>
        <taxon>Bacillales</taxon>
        <taxon>Bacillaceae</taxon>
        <taxon>Bacillus</taxon>
    </lineage>
</organism>
<evidence type="ECO:0000313" key="2">
    <source>
        <dbReference type="EMBL" id="OUM85173.1"/>
    </source>
</evidence>
<gene>
    <name evidence="2" type="ORF">BAA01_00535</name>
</gene>
<evidence type="ECO:0000259" key="1">
    <source>
        <dbReference type="Pfam" id="PF10040"/>
    </source>
</evidence>
<sequence length="305" mass="34191">MQIDQLIRQAVEQVNIHAFRACFGLETSDGSAKPSRASFSRSFEHAMKRLSCTCGGEAVREQRHDHGCPYDRLLNRERPPRFVLHYSGEMGSQHDRLTVEFALLGDTVQLLPLIILALDDMELGMKDAEIARPQLLEVLTIPDGNRIYDGRGRKLDMAKVVPSSVRFPEDDGPVSSVMIRFVYPIDLIGSGSNSVIPRFTALIECLWRRLSILCPDSPSIKKTKDDPGLREAMEHIKLDRMKLKWRKTPRSDCGGSVKTGGVVGQAVYIGSIAPFIPLLRMGEWIGVDNGSWMNMGRIRVEVNKM</sequence>
<dbReference type="Proteomes" id="UP000196475">
    <property type="component" value="Unassembled WGS sequence"/>
</dbReference>
<protein>
    <recommendedName>
        <fullName evidence="1">CRISPR-associated protein Cas6 C-terminal domain-containing protein</fullName>
    </recommendedName>
</protein>
<dbReference type="Pfam" id="PF10040">
    <property type="entry name" value="CRISPR_Cas6"/>
    <property type="match status" value="1"/>
</dbReference>
<proteinExistence type="predicted"/>
<evidence type="ECO:0000313" key="3">
    <source>
        <dbReference type="Proteomes" id="UP000196475"/>
    </source>
</evidence>
<comment type="caution">
    <text evidence="2">The sequence shown here is derived from an EMBL/GenBank/DDBJ whole genome shotgun (WGS) entry which is preliminary data.</text>
</comment>